<dbReference type="Gene3D" id="3.40.1350.10">
    <property type="match status" value="1"/>
</dbReference>
<dbReference type="Proteomes" id="UP000494216">
    <property type="component" value="Unassembled WGS sequence"/>
</dbReference>
<sequence length="241" mass="27816">MLTFPVKPAYKFAKEKNLEAEATKIHKMPITWDRSIKTSVKRGNLAYLFRKNNLLDEFIEKHWQEGREESGIKNLKFIEKIREDYEDFLVNGEDDPDEDEQNDQSGQAIEIMDKIMENHLRDFLSNNNLDKIEPGLKLYNRDGISGREFQIDGGRIDILAIDRNNKPVVIELKVSRGKERVLGQIVCYMGWVDSNLKMGRCRGIVIANEISPALQRGASRVPELQLMQYKMSFSVEPVAII</sequence>
<accession>A0A8S0WLQ4</accession>
<dbReference type="CDD" id="cd22341">
    <property type="entry name" value="NucS-like"/>
    <property type="match status" value="1"/>
</dbReference>
<dbReference type="InterPro" id="IPR002793">
    <property type="entry name" value="Endonuclease_NucS"/>
</dbReference>
<dbReference type="InterPro" id="IPR011856">
    <property type="entry name" value="tRNA_endonuc-like_dom_sf"/>
</dbReference>
<keyword evidence="1" id="KW-0238">DNA-binding</keyword>
<reference evidence="3 4" key="1">
    <citation type="submission" date="2020-02" db="EMBL/GenBank/DDBJ databases">
        <authorList>
            <person name="Hogendoorn C."/>
        </authorList>
    </citation>
    <scope>NUCLEOTIDE SEQUENCE [LARGE SCALE GENOMIC DNA]</scope>
    <source>
        <strain evidence="3">METHB21</strain>
    </source>
</reference>
<name>A0A8S0WLQ4_9GAMM</name>
<dbReference type="RefSeq" id="WP_174627508.1">
    <property type="nucleotide sequence ID" value="NZ_CADCXN010000113.1"/>
</dbReference>
<proteinExistence type="predicted"/>
<comment type="caution">
    <text evidence="3">The sequence shown here is derived from an EMBL/GenBank/DDBJ whole genome shotgun (WGS) entry which is preliminary data.</text>
</comment>
<dbReference type="GO" id="GO:0004519">
    <property type="term" value="F:endonuclease activity"/>
    <property type="evidence" value="ECO:0007669"/>
    <property type="project" value="InterPro"/>
</dbReference>
<evidence type="ECO:0000313" key="3">
    <source>
        <dbReference type="EMBL" id="CAA9892780.1"/>
    </source>
</evidence>
<evidence type="ECO:0000313" key="4">
    <source>
        <dbReference type="Proteomes" id="UP000494216"/>
    </source>
</evidence>
<evidence type="ECO:0000256" key="1">
    <source>
        <dbReference type="ARBA" id="ARBA00023125"/>
    </source>
</evidence>
<evidence type="ECO:0000259" key="2">
    <source>
        <dbReference type="Pfam" id="PF01939"/>
    </source>
</evidence>
<dbReference type="GO" id="GO:0003677">
    <property type="term" value="F:DNA binding"/>
    <property type="evidence" value="ECO:0007669"/>
    <property type="project" value="UniProtKB-KW"/>
</dbReference>
<dbReference type="EMBL" id="CADCXN010000113">
    <property type="protein sequence ID" value="CAA9892780.1"/>
    <property type="molecule type" value="Genomic_DNA"/>
</dbReference>
<dbReference type="Pfam" id="PF01939">
    <property type="entry name" value="NucS_C"/>
    <property type="match status" value="1"/>
</dbReference>
<dbReference type="AlphaFoldDB" id="A0A8S0WLQ4"/>
<protein>
    <recommendedName>
        <fullName evidence="2">Endonuclease NucS C-terminal domain-containing protein</fullName>
    </recommendedName>
</protein>
<gene>
    <name evidence="3" type="ORF">METHB2_80097</name>
</gene>
<feature type="domain" description="Endonuclease NucS C-terminal" evidence="2">
    <location>
        <begin position="117"/>
        <end position="212"/>
    </location>
</feature>
<keyword evidence="4" id="KW-1185">Reference proteome</keyword>
<organism evidence="3 4">
    <name type="scientific">Candidatus Methylobacter favarea</name>
    <dbReference type="NCBI Taxonomy" id="2707345"/>
    <lineage>
        <taxon>Bacteria</taxon>
        <taxon>Pseudomonadati</taxon>
        <taxon>Pseudomonadota</taxon>
        <taxon>Gammaproteobacteria</taxon>
        <taxon>Methylococcales</taxon>
        <taxon>Methylococcaceae</taxon>
        <taxon>Methylobacter</taxon>
    </lineage>
</organism>
<dbReference type="InterPro" id="IPR048301">
    <property type="entry name" value="NucS_C"/>
</dbReference>